<dbReference type="Pfam" id="PF00440">
    <property type="entry name" value="TetR_N"/>
    <property type="match status" value="1"/>
</dbReference>
<organism evidence="6 7">
    <name type="scientific">Desulfofustis glycolicus DSM 9705</name>
    <dbReference type="NCBI Taxonomy" id="1121409"/>
    <lineage>
        <taxon>Bacteria</taxon>
        <taxon>Pseudomonadati</taxon>
        <taxon>Thermodesulfobacteriota</taxon>
        <taxon>Desulfobulbia</taxon>
        <taxon>Desulfobulbales</taxon>
        <taxon>Desulfocapsaceae</taxon>
        <taxon>Desulfofustis</taxon>
    </lineage>
</organism>
<dbReference type="SUPFAM" id="SSF48498">
    <property type="entry name" value="Tetracyclin repressor-like, C-terminal domain"/>
    <property type="match status" value="1"/>
</dbReference>
<evidence type="ECO:0000256" key="3">
    <source>
        <dbReference type="ARBA" id="ARBA00023163"/>
    </source>
</evidence>
<proteinExistence type="predicted"/>
<keyword evidence="2 4" id="KW-0238">DNA-binding</keyword>
<keyword evidence="3" id="KW-0804">Transcription</keyword>
<name>A0A1M5UH54_9BACT</name>
<dbReference type="Gene3D" id="1.10.357.10">
    <property type="entry name" value="Tetracycline Repressor, domain 2"/>
    <property type="match status" value="1"/>
</dbReference>
<sequence length="202" mass="23348">MHPVREQNKINKRKAIIDAAIKLFSRNGYEQTSIEELAREAGVGKGTVYSYFQTKKEIVHAFCEAELDFTRSELAAHTNPESSLQEQLLVIFMAEFKHITENRDFGRIYLQESVFPREHHGEADLEMQNQYFEILYPIYRGAQRRGELRSDLELLHIAGHFWALHLLILSCWYNGMIPTKEAPEAMKTLINQAVDGLKPPTI</sequence>
<evidence type="ECO:0000259" key="5">
    <source>
        <dbReference type="PROSITE" id="PS50977"/>
    </source>
</evidence>
<reference evidence="6 7" key="1">
    <citation type="submission" date="2016-11" db="EMBL/GenBank/DDBJ databases">
        <authorList>
            <person name="Jaros S."/>
            <person name="Januszkiewicz K."/>
            <person name="Wedrychowicz H."/>
        </authorList>
    </citation>
    <scope>NUCLEOTIDE SEQUENCE [LARGE SCALE GENOMIC DNA]</scope>
    <source>
        <strain evidence="6 7">DSM 9705</strain>
    </source>
</reference>
<feature type="DNA-binding region" description="H-T-H motif" evidence="4">
    <location>
        <begin position="33"/>
        <end position="52"/>
    </location>
</feature>
<keyword evidence="1" id="KW-0805">Transcription regulation</keyword>
<keyword evidence="7" id="KW-1185">Reference proteome</keyword>
<gene>
    <name evidence="6" type="ORF">SAMN02745124_01147</name>
</gene>
<evidence type="ECO:0000256" key="1">
    <source>
        <dbReference type="ARBA" id="ARBA00023015"/>
    </source>
</evidence>
<dbReference type="InterPro" id="IPR036271">
    <property type="entry name" value="Tet_transcr_reg_TetR-rel_C_sf"/>
</dbReference>
<evidence type="ECO:0000256" key="2">
    <source>
        <dbReference type="ARBA" id="ARBA00023125"/>
    </source>
</evidence>
<evidence type="ECO:0000313" key="7">
    <source>
        <dbReference type="Proteomes" id="UP000184139"/>
    </source>
</evidence>
<dbReference type="OrthoDB" id="5431414at2"/>
<dbReference type="EMBL" id="FQXS01000005">
    <property type="protein sequence ID" value="SHH62156.1"/>
    <property type="molecule type" value="Genomic_DNA"/>
</dbReference>
<dbReference type="GO" id="GO:0003677">
    <property type="term" value="F:DNA binding"/>
    <property type="evidence" value="ECO:0007669"/>
    <property type="project" value="UniProtKB-UniRule"/>
</dbReference>
<dbReference type="InterPro" id="IPR050624">
    <property type="entry name" value="HTH-type_Tx_Regulator"/>
</dbReference>
<evidence type="ECO:0000313" key="6">
    <source>
        <dbReference type="EMBL" id="SHH62156.1"/>
    </source>
</evidence>
<dbReference type="PRINTS" id="PR00455">
    <property type="entry name" value="HTHTETR"/>
</dbReference>
<dbReference type="SUPFAM" id="SSF46689">
    <property type="entry name" value="Homeodomain-like"/>
    <property type="match status" value="1"/>
</dbReference>
<dbReference type="InterPro" id="IPR023772">
    <property type="entry name" value="DNA-bd_HTH_TetR-type_CS"/>
</dbReference>
<dbReference type="STRING" id="1121409.SAMN02745124_01147"/>
<accession>A0A1M5UH54</accession>
<dbReference type="InterPro" id="IPR001647">
    <property type="entry name" value="HTH_TetR"/>
</dbReference>
<dbReference type="InterPro" id="IPR009057">
    <property type="entry name" value="Homeodomain-like_sf"/>
</dbReference>
<dbReference type="PROSITE" id="PS50977">
    <property type="entry name" value="HTH_TETR_2"/>
    <property type="match status" value="1"/>
</dbReference>
<dbReference type="RefSeq" id="WP_161949801.1">
    <property type="nucleotide sequence ID" value="NZ_FQXS01000005.1"/>
</dbReference>
<protein>
    <submittedName>
        <fullName evidence="6">Transcriptional regulator, TetR family</fullName>
    </submittedName>
</protein>
<dbReference type="AlphaFoldDB" id="A0A1M5UH54"/>
<dbReference type="FunFam" id="1.10.10.60:FF:000141">
    <property type="entry name" value="TetR family transcriptional regulator"/>
    <property type="match status" value="1"/>
</dbReference>
<dbReference type="PROSITE" id="PS01081">
    <property type="entry name" value="HTH_TETR_1"/>
    <property type="match status" value="1"/>
</dbReference>
<dbReference type="Proteomes" id="UP000184139">
    <property type="component" value="Unassembled WGS sequence"/>
</dbReference>
<feature type="domain" description="HTH tetR-type" evidence="5">
    <location>
        <begin position="10"/>
        <end position="70"/>
    </location>
</feature>
<evidence type="ECO:0000256" key="4">
    <source>
        <dbReference type="PROSITE-ProRule" id="PRU00335"/>
    </source>
</evidence>
<dbReference type="PANTHER" id="PTHR43479">
    <property type="entry name" value="ACREF/ENVCD OPERON REPRESSOR-RELATED"/>
    <property type="match status" value="1"/>
</dbReference>
<dbReference type="PANTHER" id="PTHR43479:SF11">
    <property type="entry name" value="ACREF_ENVCD OPERON REPRESSOR-RELATED"/>
    <property type="match status" value="1"/>
</dbReference>